<evidence type="ECO:0000313" key="6">
    <source>
        <dbReference type="Proteomes" id="UP001219934"/>
    </source>
</evidence>
<dbReference type="PANTHER" id="PTHR10903:SF188">
    <property type="entry name" value="GTPASE IMAP FAMILY MEMBER 2-LIKE-RELATED"/>
    <property type="match status" value="1"/>
</dbReference>
<comment type="caution">
    <text evidence="5">The sequence shown here is derived from an EMBL/GenBank/DDBJ whole genome shotgun (WGS) entry which is preliminary data.</text>
</comment>
<evidence type="ECO:0000313" key="5">
    <source>
        <dbReference type="EMBL" id="KAJ4945189.1"/>
    </source>
</evidence>
<comment type="similarity">
    <text evidence="1">Belongs to the TRAFAC class TrmE-Era-EngA-EngB-Septin-like GTPase superfamily. AIG1/Toc34/Toc159-like paraseptin GTPase family. IAN subfamily.</text>
</comment>
<accession>A0AAD6BKH5</accession>
<gene>
    <name evidence="5" type="ORF">JOQ06_013724</name>
</gene>
<dbReference type="FunFam" id="3.40.50.300:FF:000366">
    <property type="entry name" value="GTPase, IMAP family member 2"/>
    <property type="match status" value="1"/>
</dbReference>
<feature type="domain" description="AIG1-type G" evidence="4">
    <location>
        <begin position="21"/>
        <end position="174"/>
    </location>
</feature>
<dbReference type="Gene3D" id="3.40.50.300">
    <property type="entry name" value="P-loop containing nucleotide triphosphate hydrolases"/>
    <property type="match status" value="1"/>
</dbReference>
<dbReference type="Proteomes" id="UP001219934">
    <property type="component" value="Unassembled WGS sequence"/>
</dbReference>
<keyword evidence="2" id="KW-0547">Nucleotide-binding</keyword>
<evidence type="ECO:0000256" key="1">
    <source>
        <dbReference type="ARBA" id="ARBA00008535"/>
    </source>
</evidence>
<dbReference type="SUPFAM" id="SSF52540">
    <property type="entry name" value="P-loop containing nucleoside triphosphate hydrolases"/>
    <property type="match status" value="1"/>
</dbReference>
<organism evidence="5 6">
    <name type="scientific">Pogonophryne albipinna</name>
    <dbReference type="NCBI Taxonomy" id="1090488"/>
    <lineage>
        <taxon>Eukaryota</taxon>
        <taxon>Metazoa</taxon>
        <taxon>Chordata</taxon>
        <taxon>Craniata</taxon>
        <taxon>Vertebrata</taxon>
        <taxon>Euteleostomi</taxon>
        <taxon>Actinopterygii</taxon>
        <taxon>Neopterygii</taxon>
        <taxon>Teleostei</taxon>
        <taxon>Neoteleostei</taxon>
        <taxon>Acanthomorphata</taxon>
        <taxon>Eupercaria</taxon>
        <taxon>Perciformes</taxon>
        <taxon>Notothenioidei</taxon>
        <taxon>Pogonophryne</taxon>
    </lineage>
</organism>
<dbReference type="InterPro" id="IPR027417">
    <property type="entry name" value="P-loop_NTPase"/>
</dbReference>
<keyword evidence="3" id="KW-0342">GTP-binding</keyword>
<dbReference type="PROSITE" id="PS51720">
    <property type="entry name" value="G_AIG1"/>
    <property type="match status" value="1"/>
</dbReference>
<dbReference type="GO" id="GO:0005525">
    <property type="term" value="F:GTP binding"/>
    <property type="evidence" value="ECO:0007669"/>
    <property type="project" value="UniProtKB-KW"/>
</dbReference>
<dbReference type="Pfam" id="PF04548">
    <property type="entry name" value="AIG1"/>
    <property type="match status" value="1"/>
</dbReference>
<dbReference type="InterPro" id="IPR006703">
    <property type="entry name" value="G_AIG1"/>
</dbReference>
<protein>
    <recommendedName>
        <fullName evidence="4">AIG1-type G domain-containing protein</fullName>
    </recommendedName>
</protein>
<evidence type="ECO:0000259" key="4">
    <source>
        <dbReference type="PROSITE" id="PS51720"/>
    </source>
</evidence>
<sequence length="174" mass="18931">MSSIRQLSSIRVSVNKPSSSSAEVRLVLLGKTGSGKSSTANSIFGSKVFDSKVSSSSVTHQCHRVSGEFRGRNLTLLDTPGLLDTRQTPQEVQKELRKSVSLLYPGPHTFLIVIQIGRYTQEEKDAVRQIEQAMGEFAFGLSIVVFTHGDLLEEGTSVKQCMIDGCKDVAELVA</sequence>
<evidence type="ECO:0000256" key="2">
    <source>
        <dbReference type="ARBA" id="ARBA00022741"/>
    </source>
</evidence>
<dbReference type="InterPro" id="IPR045058">
    <property type="entry name" value="GIMA/IAN/Toc"/>
</dbReference>
<dbReference type="PANTHER" id="PTHR10903">
    <property type="entry name" value="GTPASE, IMAP FAMILY MEMBER-RELATED"/>
    <property type="match status" value="1"/>
</dbReference>
<dbReference type="EMBL" id="JAPTMU010000004">
    <property type="protein sequence ID" value="KAJ4945189.1"/>
    <property type="molecule type" value="Genomic_DNA"/>
</dbReference>
<keyword evidence="6" id="KW-1185">Reference proteome</keyword>
<name>A0AAD6BKH5_9TELE</name>
<reference evidence="5" key="1">
    <citation type="submission" date="2022-11" db="EMBL/GenBank/DDBJ databases">
        <title>Chromosome-level genome of Pogonophryne albipinna.</title>
        <authorList>
            <person name="Jo E."/>
        </authorList>
    </citation>
    <scope>NUCLEOTIDE SEQUENCE</scope>
    <source>
        <strain evidence="5">SGF0006</strain>
        <tissue evidence="5">Muscle</tissue>
    </source>
</reference>
<evidence type="ECO:0000256" key="3">
    <source>
        <dbReference type="ARBA" id="ARBA00023134"/>
    </source>
</evidence>
<proteinExistence type="inferred from homology"/>
<dbReference type="AlphaFoldDB" id="A0AAD6BKH5"/>